<feature type="transmembrane region" description="Helical" evidence="1">
    <location>
        <begin position="206"/>
        <end position="226"/>
    </location>
</feature>
<sequence>MLRNAKASDSDVPALDVALSVLLLDGVRGLAALMVCTSHSKEYMVDIDLGAIAVDAFFVLSSFLLTWLFMKKSIRLLAQRASVRKWMFTLADYFSKRFCRVYPLFALTSVVIWLLPADAKKRYYLIEKPESFDLFKVLPFEFDYRYFVFWTLPLQITYYFFIPVFVLGVLALGHFWFVPFLPAYYWIVNEGWYQFRTSHMELRPHFPTFVAGSMAAVIFVKIDTWIKTTGFEFRRWHVLAIRVVEYITFAVFLSITFHGLFFHWVHKNPAPNEKGFSFISVPLTLLFVIEMILPSCISFSVYLLHSFVSYAYVIGSQPNWYDKVFSRFGLILLLSTISYHLVEYPSQLLSQRITKALAEQEKKGSGGASACMGGWPNPARVLANRVAWAQEAKSSAVIKTVLRIRSSSMSLVQGKPHESTA</sequence>
<evidence type="ECO:0008006" key="4">
    <source>
        <dbReference type="Google" id="ProtNLM"/>
    </source>
</evidence>
<organism evidence="2 3">
    <name type="scientific">Phytophthora sojae (strain P6497)</name>
    <name type="common">Soybean stem and root rot agent</name>
    <name type="synonym">Phytophthora megasperma f. sp. glycines</name>
    <dbReference type="NCBI Taxonomy" id="1094619"/>
    <lineage>
        <taxon>Eukaryota</taxon>
        <taxon>Sar</taxon>
        <taxon>Stramenopiles</taxon>
        <taxon>Oomycota</taxon>
        <taxon>Peronosporomycetes</taxon>
        <taxon>Peronosporales</taxon>
        <taxon>Peronosporaceae</taxon>
        <taxon>Phytophthora</taxon>
    </lineage>
</organism>
<evidence type="ECO:0000313" key="2">
    <source>
        <dbReference type="EMBL" id="EGZ14206.1"/>
    </source>
</evidence>
<dbReference type="GeneID" id="20647102"/>
<keyword evidence="1" id="KW-0812">Transmembrane</keyword>
<keyword evidence="1" id="KW-0472">Membrane</keyword>
<dbReference type="PANTHER" id="PTHR23028">
    <property type="entry name" value="ACETYLTRANSFERASE"/>
    <property type="match status" value="1"/>
</dbReference>
<dbReference type="PANTHER" id="PTHR23028:SF53">
    <property type="entry name" value="ACYL_TRANSF_3 DOMAIN-CONTAINING PROTEIN"/>
    <property type="match status" value="1"/>
</dbReference>
<dbReference type="GO" id="GO:0000271">
    <property type="term" value="P:polysaccharide biosynthetic process"/>
    <property type="evidence" value="ECO:0007669"/>
    <property type="project" value="TreeGrafter"/>
</dbReference>
<dbReference type="OMA" id="RTSHMEL"/>
<dbReference type="KEGG" id="psoj:PHYSODRAFT_335872"/>
<feature type="transmembrane region" description="Helical" evidence="1">
    <location>
        <begin position="98"/>
        <end position="115"/>
    </location>
</feature>
<dbReference type="EMBL" id="JH159156">
    <property type="protein sequence ID" value="EGZ14206.1"/>
    <property type="molecule type" value="Genomic_DNA"/>
</dbReference>
<keyword evidence="1" id="KW-1133">Transmembrane helix</keyword>
<name>G4ZS27_PHYSP</name>
<evidence type="ECO:0000313" key="3">
    <source>
        <dbReference type="Proteomes" id="UP000002640"/>
    </source>
</evidence>
<feature type="transmembrane region" description="Helical" evidence="1">
    <location>
        <begin position="277"/>
        <end position="304"/>
    </location>
</feature>
<feature type="transmembrane region" description="Helical" evidence="1">
    <location>
        <begin position="324"/>
        <end position="342"/>
    </location>
</feature>
<reference evidence="2 3" key="1">
    <citation type="journal article" date="2006" name="Science">
        <title>Phytophthora genome sequences uncover evolutionary origins and mechanisms of pathogenesis.</title>
        <authorList>
            <person name="Tyler B.M."/>
            <person name="Tripathy S."/>
            <person name="Zhang X."/>
            <person name="Dehal P."/>
            <person name="Jiang R.H."/>
            <person name="Aerts A."/>
            <person name="Arredondo F.D."/>
            <person name="Baxter L."/>
            <person name="Bensasson D."/>
            <person name="Beynon J.L."/>
            <person name="Chapman J."/>
            <person name="Damasceno C.M."/>
            <person name="Dorrance A.E."/>
            <person name="Dou D."/>
            <person name="Dickerman A.W."/>
            <person name="Dubchak I.L."/>
            <person name="Garbelotto M."/>
            <person name="Gijzen M."/>
            <person name="Gordon S.G."/>
            <person name="Govers F."/>
            <person name="Grunwald N.J."/>
            <person name="Huang W."/>
            <person name="Ivors K.L."/>
            <person name="Jones R.W."/>
            <person name="Kamoun S."/>
            <person name="Krampis K."/>
            <person name="Lamour K.H."/>
            <person name="Lee M.K."/>
            <person name="McDonald W.H."/>
            <person name="Medina M."/>
            <person name="Meijer H.J."/>
            <person name="Nordberg E.K."/>
            <person name="Maclean D.J."/>
            <person name="Ospina-Giraldo M.D."/>
            <person name="Morris P.F."/>
            <person name="Phuntumart V."/>
            <person name="Putnam N.H."/>
            <person name="Rash S."/>
            <person name="Rose J.K."/>
            <person name="Sakihama Y."/>
            <person name="Salamov A.A."/>
            <person name="Savidor A."/>
            <person name="Scheuring C.F."/>
            <person name="Smith B.M."/>
            <person name="Sobral B.W."/>
            <person name="Terry A."/>
            <person name="Torto-Alalibo T.A."/>
            <person name="Win J."/>
            <person name="Xu Z."/>
            <person name="Zhang H."/>
            <person name="Grigoriev I.V."/>
            <person name="Rokhsar D.S."/>
            <person name="Boore J.L."/>
        </authorList>
    </citation>
    <scope>NUCLEOTIDE SEQUENCE [LARGE SCALE GENOMIC DNA]</scope>
    <source>
        <strain evidence="2 3">P6497</strain>
    </source>
</reference>
<gene>
    <name evidence="2" type="ORF">PHYSODRAFT_335872</name>
</gene>
<keyword evidence="3" id="KW-1185">Reference proteome</keyword>
<accession>G4ZS27</accession>
<protein>
    <recommendedName>
        <fullName evidence="4">Acyltransferase 3 domain-containing protein</fullName>
    </recommendedName>
</protein>
<feature type="transmembrane region" description="Helical" evidence="1">
    <location>
        <begin position="156"/>
        <end position="185"/>
    </location>
</feature>
<dbReference type="RefSeq" id="XP_009531635.1">
    <property type="nucleotide sequence ID" value="XM_009533340.1"/>
</dbReference>
<feature type="transmembrane region" description="Helical" evidence="1">
    <location>
        <begin position="47"/>
        <end position="70"/>
    </location>
</feature>
<proteinExistence type="predicted"/>
<dbReference type="Proteomes" id="UP000002640">
    <property type="component" value="Unassembled WGS sequence"/>
</dbReference>
<evidence type="ECO:0000256" key="1">
    <source>
        <dbReference type="SAM" id="Phobius"/>
    </source>
</evidence>
<dbReference type="AlphaFoldDB" id="G4ZS27"/>
<dbReference type="InterPro" id="IPR050879">
    <property type="entry name" value="Acyltransferase_3"/>
</dbReference>
<dbReference type="GO" id="GO:0016020">
    <property type="term" value="C:membrane"/>
    <property type="evidence" value="ECO:0007669"/>
    <property type="project" value="TreeGrafter"/>
</dbReference>
<feature type="transmembrane region" description="Helical" evidence="1">
    <location>
        <begin position="246"/>
        <end position="265"/>
    </location>
</feature>
<dbReference type="InParanoid" id="G4ZS27"/>